<dbReference type="Pfam" id="PF12906">
    <property type="entry name" value="RINGv"/>
    <property type="match status" value="1"/>
</dbReference>
<evidence type="ECO:0000313" key="14">
    <source>
        <dbReference type="EMBL" id="GMH91311.1"/>
    </source>
</evidence>
<evidence type="ECO:0000256" key="9">
    <source>
        <dbReference type="ARBA" id="ARBA00023136"/>
    </source>
</evidence>
<keyword evidence="4" id="KW-0479">Metal-binding</keyword>
<organism evidence="14 15">
    <name type="scientific">Triparma laevis f. inornata</name>
    <dbReference type="NCBI Taxonomy" id="1714386"/>
    <lineage>
        <taxon>Eukaryota</taxon>
        <taxon>Sar</taxon>
        <taxon>Stramenopiles</taxon>
        <taxon>Ochrophyta</taxon>
        <taxon>Bolidophyceae</taxon>
        <taxon>Parmales</taxon>
        <taxon>Triparmaceae</taxon>
        <taxon>Triparma</taxon>
    </lineage>
</organism>
<proteinExistence type="predicted"/>
<dbReference type="Pfam" id="PF01753">
    <property type="entry name" value="zf-MYND"/>
    <property type="match status" value="1"/>
</dbReference>
<name>A0A9W7BJ09_9STRA</name>
<keyword evidence="7" id="KW-0862">Zinc</keyword>
<keyword evidence="9" id="KW-0472">Membrane</keyword>
<dbReference type="InterPro" id="IPR011016">
    <property type="entry name" value="Znf_RING-CH"/>
</dbReference>
<sequence>MPLFTVNTKHQDPTKPWLTGVNIYATPLLPPGSYKYHLEQSSICHEWDSDVVERLDAPAQNMPPLRLLSKDEKAEDVSDGIVISPADVHNKSPNAILKVEKLASPSPSPSSQAPKSIPSTFTVSIYSDVRLRADGSDGPKLYQRYYHTSVKPVAKAFHSELILTHAQKLAYGAHEWTIVLFPSDQILTSPEIPPANDSLLRSIYPIHPTFVKGFACLDVDEEGTELLTPVRADDGLGSKMRILHNHHPSSDSLLSAASDSDDDGISSTSDNVIICRICREGVIQDEEVRGEPRTKSEQRSDQNPGSASSSLSTGTWPPLAALPPSDPSMYWKGPKGFNKENPLISPCMCTGSMGYVHLICCESWRTRSRHDLALQGRNCETCSTPYTLAPPARPQNPISPQEDGLGWLNAMPPHVLEALRNPPRTWQVVSWVVRRRIGRVLGPIIGGPWLGAYCRMRRMLKKRGVSRRRWACTLCKRRARWKCVRCLRSYYCSRECQNVDWHLQHKHLCYKPARLCWSMALYLPPLTFALYPAFKKDLLQTTLLYAIILPLLFHLSSNNVIGPIAALVKQIFGRDWRGRMAEVTTLVVTYFTTRIARGIFEGARGRYADTNTCFTIFDFFPMNALFPKFLQKMPWGHYVESRLPSDFHDKCGADVGVLLSFLYACFHLWLYARVADKLNLGAYLGLRAPAPARAHRRRRREAPRQVLQGAGGGDGGGGGGVDANANHPHAD</sequence>
<dbReference type="AlphaFoldDB" id="A0A9W7BJ09"/>
<keyword evidence="5 10" id="KW-0863">Zinc-finger</keyword>
<feature type="domain" description="RING-CH-type" evidence="13">
    <location>
        <begin position="267"/>
        <end position="389"/>
    </location>
</feature>
<keyword evidence="2" id="KW-0808">Transferase</keyword>
<evidence type="ECO:0000256" key="11">
    <source>
        <dbReference type="SAM" id="MobiDB-lite"/>
    </source>
</evidence>
<dbReference type="Gene3D" id="3.30.40.10">
    <property type="entry name" value="Zinc/RING finger domain, C3HC4 (zinc finger)"/>
    <property type="match status" value="1"/>
</dbReference>
<evidence type="ECO:0000256" key="2">
    <source>
        <dbReference type="ARBA" id="ARBA00022679"/>
    </source>
</evidence>
<comment type="subcellular location">
    <subcellularLocation>
        <location evidence="1">Membrane</location>
        <topology evidence="1">Multi-pass membrane protein</topology>
    </subcellularLocation>
</comment>
<dbReference type="SUPFAM" id="SSF144232">
    <property type="entry name" value="HIT/MYND zinc finger-like"/>
    <property type="match status" value="1"/>
</dbReference>
<evidence type="ECO:0000256" key="10">
    <source>
        <dbReference type="PROSITE-ProRule" id="PRU00134"/>
    </source>
</evidence>
<evidence type="ECO:0000259" key="13">
    <source>
        <dbReference type="PROSITE" id="PS51292"/>
    </source>
</evidence>
<comment type="caution">
    <text evidence="14">The sequence shown here is derived from an EMBL/GenBank/DDBJ whole genome shotgun (WGS) entry which is preliminary data.</text>
</comment>
<keyword evidence="8" id="KW-1133">Transmembrane helix</keyword>
<keyword evidence="6" id="KW-0833">Ubl conjugation pathway</keyword>
<evidence type="ECO:0000256" key="8">
    <source>
        <dbReference type="ARBA" id="ARBA00022989"/>
    </source>
</evidence>
<dbReference type="Gene3D" id="6.10.140.2220">
    <property type="match status" value="1"/>
</dbReference>
<evidence type="ECO:0000256" key="6">
    <source>
        <dbReference type="ARBA" id="ARBA00022786"/>
    </source>
</evidence>
<dbReference type="CDD" id="cd16495">
    <property type="entry name" value="RING_CH-C4HC3_MARCH"/>
    <property type="match status" value="1"/>
</dbReference>
<dbReference type="SUPFAM" id="SSF57850">
    <property type="entry name" value="RING/U-box"/>
    <property type="match status" value="1"/>
</dbReference>
<dbReference type="InterPro" id="IPR013083">
    <property type="entry name" value="Znf_RING/FYVE/PHD"/>
</dbReference>
<dbReference type="PROSITE" id="PS01360">
    <property type="entry name" value="ZF_MYND_1"/>
    <property type="match status" value="1"/>
</dbReference>
<dbReference type="InterPro" id="IPR002893">
    <property type="entry name" value="Znf_MYND"/>
</dbReference>
<accession>A0A9W7BJ09</accession>
<dbReference type="Proteomes" id="UP001162640">
    <property type="component" value="Unassembled WGS sequence"/>
</dbReference>
<feature type="region of interest" description="Disordered" evidence="11">
    <location>
        <begin position="286"/>
        <end position="319"/>
    </location>
</feature>
<feature type="domain" description="MYND-type" evidence="12">
    <location>
        <begin position="472"/>
        <end position="509"/>
    </location>
</feature>
<evidence type="ECO:0000259" key="12">
    <source>
        <dbReference type="PROSITE" id="PS50865"/>
    </source>
</evidence>
<keyword evidence="3" id="KW-0812">Transmembrane</keyword>
<dbReference type="PROSITE" id="PS51292">
    <property type="entry name" value="ZF_RING_CH"/>
    <property type="match status" value="1"/>
</dbReference>
<dbReference type="PANTHER" id="PTHR46065">
    <property type="entry name" value="E3 UBIQUITIN-PROTEIN LIGASE MARCH 2/3 FAMILY MEMBER"/>
    <property type="match status" value="1"/>
</dbReference>
<feature type="region of interest" description="Disordered" evidence="11">
    <location>
        <begin position="694"/>
        <end position="731"/>
    </location>
</feature>
<feature type="compositionally biased region" description="Basic and acidic residues" evidence="11">
    <location>
        <begin position="286"/>
        <end position="300"/>
    </location>
</feature>
<dbReference type="PROSITE" id="PS50865">
    <property type="entry name" value="ZF_MYND_2"/>
    <property type="match status" value="1"/>
</dbReference>
<evidence type="ECO:0000256" key="1">
    <source>
        <dbReference type="ARBA" id="ARBA00004141"/>
    </source>
</evidence>
<dbReference type="GO" id="GO:0008270">
    <property type="term" value="F:zinc ion binding"/>
    <property type="evidence" value="ECO:0007669"/>
    <property type="project" value="UniProtKB-KW"/>
</dbReference>
<evidence type="ECO:0000313" key="15">
    <source>
        <dbReference type="Proteomes" id="UP001162640"/>
    </source>
</evidence>
<feature type="compositionally biased region" description="Gly residues" evidence="11">
    <location>
        <begin position="709"/>
        <end position="721"/>
    </location>
</feature>
<dbReference type="SMART" id="SM00744">
    <property type="entry name" value="RINGv"/>
    <property type="match status" value="1"/>
</dbReference>
<evidence type="ECO:0000256" key="4">
    <source>
        <dbReference type="ARBA" id="ARBA00022723"/>
    </source>
</evidence>
<reference evidence="15" key="1">
    <citation type="journal article" date="2023" name="Commun. Biol.">
        <title>Genome analysis of Parmales, the sister group of diatoms, reveals the evolutionary specialization of diatoms from phago-mixotrophs to photoautotrophs.</title>
        <authorList>
            <person name="Ban H."/>
            <person name="Sato S."/>
            <person name="Yoshikawa S."/>
            <person name="Yamada K."/>
            <person name="Nakamura Y."/>
            <person name="Ichinomiya M."/>
            <person name="Sato N."/>
            <person name="Blanc-Mathieu R."/>
            <person name="Endo H."/>
            <person name="Kuwata A."/>
            <person name="Ogata H."/>
        </authorList>
    </citation>
    <scope>NUCLEOTIDE SEQUENCE [LARGE SCALE GENOMIC DNA]</scope>
</reference>
<evidence type="ECO:0000256" key="7">
    <source>
        <dbReference type="ARBA" id="ARBA00022833"/>
    </source>
</evidence>
<feature type="compositionally biased region" description="Polar residues" evidence="11">
    <location>
        <begin position="301"/>
        <end position="315"/>
    </location>
</feature>
<evidence type="ECO:0000256" key="3">
    <source>
        <dbReference type="ARBA" id="ARBA00022692"/>
    </source>
</evidence>
<evidence type="ECO:0000256" key="5">
    <source>
        <dbReference type="ARBA" id="ARBA00022771"/>
    </source>
</evidence>
<dbReference type="EMBL" id="BLQM01000468">
    <property type="protein sequence ID" value="GMH91311.1"/>
    <property type="molecule type" value="Genomic_DNA"/>
</dbReference>
<dbReference type="GO" id="GO:0016740">
    <property type="term" value="F:transferase activity"/>
    <property type="evidence" value="ECO:0007669"/>
    <property type="project" value="UniProtKB-KW"/>
</dbReference>
<dbReference type="PANTHER" id="PTHR46065:SF3">
    <property type="entry name" value="FI20425P1"/>
    <property type="match status" value="1"/>
</dbReference>
<evidence type="ECO:0008006" key="16">
    <source>
        <dbReference type="Google" id="ProtNLM"/>
    </source>
</evidence>
<protein>
    <recommendedName>
        <fullName evidence="16">MYND-type domain-containing protein</fullName>
    </recommendedName>
</protein>
<dbReference type="GO" id="GO:0016020">
    <property type="term" value="C:membrane"/>
    <property type="evidence" value="ECO:0007669"/>
    <property type="project" value="UniProtKB-SubCell"/>
</dbReference>
<gene>
    <name evidence="14" type="ORF">TL16_g12022</name>
</gene>